<dbReference type="GeneID" id="8779691"/>
<accession>D3S0P4</accession>
<dbReference type="AlphaFoldDB" id="D3S0P4"/>
<dbReference type="InterPro" id="IPR002481">
    <property type="entry name" value="FUR"/>
</dbReference>
<dbReference type="HOGENOM" id="CLU_096072_4_4_2"/>
<dbReference type="EMBL" id="CP001899">
    <property type="protein sequence ID" value="ADC66285.1"/>
    <property type="molecule type" value="Genomic_DNA"/>
</dbReference>
<organism evidence="1 2">
    <name type="scientific">Ferroglobus placidus (strain DSM 10642 / AEDII12DO)</name>
    <dbReference type="NCBI Taxonomy" id="589924"/>
    <lineage>
        <taxon>Archaea</taxon>
        <taxon>Methanobacteriati</taxon>
        <taxon>Methanobacteriota</taxon>
        <taxon>Archaeoglobi</taxon>
        <taxon>Archaeoglobales</taxon>
        <taxon>Archaeoglobaceae</taxon>
        <taxon>Ferroglobus</taxon>
    </lineage>
</organism>
<dbReference type="InterPro" id="IPR036388">
    <property type="entry name" value="WH-like_DNA-bd_sf"/>
</dbReference>
<dbReference type="Pfam" id="PF01475">
    <property type="entry name" value="FUR"/>
    <property type="match status" value="1"/>
</dbReference>
<dbReference type="GO" id="GO:0008270">
    <property type="term" value="F:zinc ion binding"/>
    <property type="evidence" value="ECO:0007669"/>
    <property type="project" value="TreeGrafter"/>
</dbReference>
<dbReference type="Gene3D" id="1.10.10.10">
    <property type="entry name" value="Winged helix-like DNA-binding domain superfamily/Winged helix DNA-binding domain"/>
    <property type="match status" value="1"/>
</dbReference>
<dbReference type="GO" id="GO:1900376">
    <property type="term" value="P:regulation of secondary metabolite biosynthetic process"/>
    <property type="evidence" value="ECO:0007669"/>
    <property type="project" value="TreeGrafter"/>
</dbReference>
<dbReference type="GO" id="GO:0045892">
    <property type="term" value="P:negative regulation of DNA-templated transcription"/>
    <property type="evidence" value="ECO:0007669"/>
    <property type="project" value="TreeGrafter"/>
</dbReference>
<dbReference type="STRING" id="589924.Ferp_2154"/>
<dbReference type="GO" id="GO:0003700">
    <property type="term" value="F:DNA-binding transcription factor activity"/>
    <property type="evidence" value="ECO:0007669"/>
    <property type="project" value="InterPro"/>
</dbReference>
<dbReference type="GO" id="GO:0000976">
    <property type="term" value="F:transcription cis-regulatory region binding"/>
    <property type="evidence" value="ECO:0007669"/>
    <property type="project" value="TreeGrafter"/>
</dbReference>
<dbReference type="eggNOG" id="arCOG01868">
    <property type="taxonomic scope" value="Archaea"/>
</dbReference>
<gene>
    <name evidence="1" type="ordered locus">Ferp_2154</name>
</gene>
<dbReference type="PaxDb" id="589924-Ferp_2154"/>
<sequence length="130" mass="15369">MSNWKNFAIEKMRKANLKLTPQRLKLIEVIEKTRYKHPSLNEIYDEVKKEYPTTSFSTLYSNLLILKGLNLIEFFSFERETRLEVNVKPHINVVHADTGEISDFVDEELIKNIERKMKKKVKMINVLVEG</sequence>
<protein>
    <submittedName>
        <fullName evidence="1">Ferric uptake regulator, Fur family</fullName>
    </submittedName>
</protein>
<reference evidence="1 2" key="2">
    <citation type="journal article" date="2011" name="Stand. Genomic Sci.">
        <title>Complete genome sequence of Ferroglobus placidus AEDII12DO.</title>
        <authorList>
            <person name="Anderson I."/>
            <person name="Risso C."/>
            <person name="Holmes D."/>
            <person name="Lucas S."/>
            <person name="Copeland A."/>
            <person name="Lapidus A."/>
            <person name="Cheng J.F."/>
            <person name="Bruce D."/>
            <person name="Goodwin L."/>
            <person name="Pitluck S."/>
            <person name="Saunders E."/>
            <person name="Brettin T."/>
            <person name="Detter J.C."/>
            <person name="Han C."/>
            <person name="Tapia R."/>
            <person name="Larimer F."/>
            <person name="Land M."/>
            <person name="Hauser L."/>
            <person name="Woyke T."/>
            <person name="Lovley D."/>
            <person name="Kyrpides N."/>
            <person name="Ivanova N."/>
        </authorList>
    </citation>
    <scope>NUCLEOTIDE SEQUENCE [LARGE SCALE GENOMIC DNA]</scope>
    <source>
        <strain evidence="2">DSM 10642 / AEDII12DO</strain>
    </source>
</reference>
<reference evidence="2" key="1">
    <citation type="submission" date="2010-02" db="EMBL/GenBank/DDBJ databases">
        <title>Complete sequence of Ferroglobus placidus DSM 10642.</title>
        <authorList>
            <consortium name="US DOE Joint Genome Institute"/>
            <person name="Lucas S."/>
            <person name="Copeland A."/>
            <person name="Lapidus A."/>
            <person name="Cheng J.-F."/>
            <person name="Bruce D."/>
            <person name="Goodwin L."/>
            <person name="Pitluck S."/>
            <person name="Saunders E."/>
            <person name="Brettin T."/>
            <person name="Detter J.C."/>
            <person name="Han C."/>
            <person name="Tapia R."/>
            <person name="Larimer F."/>
            <person name="Land M."/>
            <person name="Hauser L."/>
            <person name="Kyrpides N."/>
            <person name="Ivanova N."/>
            <person name="Holmes D."/>
            <person name="Lovley D."/>
            <person name="Kyrpides N."/>
            <person name="Anderson I.J."/>
            <person name="Woyke T."/>
        </authorList>
    </citation>
    <scope>NUCLEOTIDE SEQUENCE [LARGE SCALE GENOMIC DNA]</scope>
    <source>
        <strain evidence="2">DSM 10642 / AEDII12DO</strain>
    </source>
</reference>
<keyword evidence="2" id="KW-1185">Reference proteome</keyword>
<evidence type="ECO:0000313" key="1">
    <source>
        <dbReference type="EMBL" id="ADC66285.1"/>
    </source>
</evidence>
<proteinExistence type="predicted"/>
<dbReference type="PANTHER" id="PTHR33202">
    <property type="entry name" value="ZINC UPTAKE REGULATION PROTEIN"/>
    <property type="match status" value="1"/>
</dbReference>
<dbReference type="PANTHER" id="PTHR33202:SF7">
    <property type="entry name" value="FERRIC UPTAKE REGULATION PROTEIN"/>
    <property type="match status" value="1"/>
</dbReference>
<dbReference type="InterPro" id="IPR036390">
    <property type="entry name" value="WH_DNA-bd_sf"/>
</dbReference>
<evidence type="ECO:0000313" key="2">
    <source>
        <dbReference type="Proteomes" id="UP000002613"/>
    </source>
</evidence>
<name>D3S0P4_FERPA</name>
<dbReference type="OrthoDB" id="21318at2157"/>
<dbReference type="RefSeq" id="WP_012966623.1">
    <property type="nucleotide sequence ID" value="NC_013849.1"/>
</dbReference>
<dbReference type="SUPFAM" id="SSF46785">
    <property type="entry name" value="Winged helix' DNA-binding domain"/>
    <property type="match status" value="1"/>
</dbReference>
<dbReference type="KEGG" id="fpl:Ferp_2154"/>
<dbReference type="Proteomes" id="UP000002613">
    <property type="component" value="Chromosome"/>
</dbReference>